<evidence type="ECO:0000256" key="1">
    <source>
        <dbReference type="SAM" id="MobiDB-lite"/>
    </source>
</evidence>
<proteinExistence type="predicted"/>
<reference evidence="2" key="1">
    <citation type="journal article" date="2023" name="Mol. Phylogenet. Evol.">
        <title>Genome-scale phylogeny and comparative genomics of the fungal order Sordariales.</title>
        <authorList>
            <person name="Hensen N."/>
            <person name="Bonometti L."/>
            <person name="Westerberg I."/>
            <person name="Brannstrom I.O."/>
            <person name="Guillou S."/>
            <person name="Cros-Aarteil S."/>
            <person name="Calhoun S."/>
            <person name="Haridas S."/>
            <person name="Kuo A."/>
            <person name="Mondo S."/>
            <person name="Pangilinan J."/>
            <person name="Riley R."/>
            <person name="LaButti K."/>
            <person name="Andreopoulos B."/>
            <person name="Lipzen A."/>
            <person name="Chen C."/>
            <person name="Yan M."/>
            <person name="Daum C."/>
            <person name="Ng V."/>
            <person name="Clum A."/>
            <person name="Steindorff A."/>
            <person name="Ohm R.A."/>
            <person name="Martin F."/>
            <person name="Silar P."/>
            <person name="Natvig D.O."/>
            <person name="Lalanne C."/>
            <person name="Gautier V."/>
            <person name="Ament-Velasquez S.L."/>
            <person name="Kruys A."/>
            <person name="Hutchinson M.I."/>
            <person name="Powell A.J."/>
            <person name="Barry K."/>
            <person name="Miller A.N."/>
            <person name="Grigoriev I.V."/>
            <person name="Debuchy R."/>
            <person name="Gladieux P."/>
            <person name="Hiltunen Thoren M."/>
            <person name="Johannesson H."/>
        </authorList>
    </citation>
    <scope>NUCLEOTIDE SEQUENCE</scope>
    <source>
        <strain evidence="2">CBS 892.96</strain>
    </source>
</reference>
<dbReference type="EMBL" id="MU866117">
    <property type="protein sequence ID" value="KAK4179400.1"/>
    <property type="molecule type" value="Genomic_DNA"/>
</dbReference>
<comment type="caution">
    <text evidence="2">The sequence shown here is derived from an EMBL/GenBank/DDBJ whole genome shotgun (WGS) entry which is preliminary data.</text>
</comment>
<evidence type="ECO:0000313" key="3">
    <source>
        <dbReference type="Proteomes" id="UP001302321"/>
    </source>
</evidence>
<dbReference type="Proteomes" id="UP001302321">
    <property type="component" value="Unassembled WGS sequence"/>
</dbReference>
<keyword evidence="3" id="KW-1185">Reference proteome</keyword>
<protein>
    <submittedName>
        <fullName evidence="2">Uncharacterized protein</fullName>
    </submittedName>
</protein>
<dbReference type="AlphaFoldDB" id="A0AAN6WCM0"/>
<sequence>MANHNADVENDRAWQKDLSTGHVKSYSPKSGDYPRPSQEVRRDPPEGYASYTSTKSIRDTIQQSCRAKVLRATEKEVTVNLASFAARQDLASSPEAGAYRVRLSQGYQRNETTPDRTLAGAKLSWEDEVPVDPMDNDLSEYGEVLKDHRQPDFDMIKSARDIFVQQVDEKERQKKDDLGSFHFSDYHRRLELPTALIPD</sequence>
<gene>
    <name evidence="2" type="ORF">QBC36DRAFT_308250</name>
</gene>
<reference evidence="2" key="2">
    <citation type="submission" date="2023-05" db="EMBL/GenBank/DDBJ databases">
        <authorList>
            <consortium name="Lawrence Berkeley National Laboratory"/>
            <person name="Steindorff A."/>
            <person name="Hensen N."/>
            <person name="Bonometti L."/>
            <person name="Westerberg I."/>
            <person name="Brannstrom I.O."/>
            <person name="Guillou S."/>
            <person name="Cros-Aarteil S."/>
            <person name="Calhoun S."/>
            <person name="Haridas S."/>
            <person name="Kuo A."/>
            <person name="Mondo S."/>
            <person name="Pangilinan J."/>
            <person name="Riley R."/>
            <person name="Labutti K."/>
            <person name="Andreopoulos B."/>
            <person name="Lipzen A."/>
            <person name="Chen C."/>
            <person name="Yanf M."/>
            <person name="Daum C."/>
            <person name="Ng V."/>
            <person name="Clum A."/>
            <person name="Ohm R."/>
            <person name="Martin F."/>
            <person name="Silar P."/>
            <person name="Natvig D."/>
            <person name="Lalanne C."/>
            <person name="Gautier V."/>
            <person name="Ament-Velasquez S.L."/>
            <person name="Kruys A."/>
            <person name="Hutchinson M.I."/>
            <person name="Powell A.J."/>
            <person name="Barry K."/>
            <person name="Miller A.N."/>
            <person name="Grigoriev I.V."/>
            <person name="Debuchy R."/>
            <person name="Gladieux P."/>
            <person name="Thoren M.H."/>
            <person name="Johannesson H."/>
        </authorList>
    </citation>
    <scope>NUCLEOTIDE SEQUENCE</scope>
    <source>
        <strain evidence="2">CBS 892.96</strain>
    </source>
</reference>
<accession>A0AAN6WCM0</accession>
<evidence type="ECO:0000313" key="2">
    <source>
        <dbReference type="EMBL" id="KAK4179400.1"/>
    </source>
</evidence>
<feature type="region of interest" description="Disordered" evidence="1">
    <location>
        <begin position="1"/>
        <end position="57"/>
    </location>
</feature>
<organism evidence="2 3">
    <name type="scientific">Triangularia setosa</name>
    <dbReference type="NCBI Taxonomy" id="2587417"/>
    <lineage>
        <taxon>Eukaryota</taxon>
        <taxon>Fungi</taxon>
        <taxon>Dikarya</taxon>
        <taxon>Ascomycota</taxon>
        <taxon>Pezizomycotina</taxon>
        <taxon>Sordariomycetes</taxon>
        <taxon>Sordariomycetidae</taxon>
        <taxon>Sordariales</taxon>
        <taxon>Podosporaceae</taxon>
        <taxon>Triangularia</taxon>
    </lineage>
</organism>
<feature type="compositionally biased region" description="Basic and acidic residues" evidence="1">
    <location>
        <begin position="1"/>
        <end position="15"/>
    </location>
</feature>
<name>A0AAN6WCM0_9PEZI</name>